<dbReference type="Gene3D" id="3.30.530.20">
    <property type="match status" value="1"/>
</dbReference>
<accession>A0A933L4P2</accession>
<dbReference type="InterPro" id="IPR013538">
    <property type="entry name" value="ASHA1/2-like_C"/>
</dbReference>
<dbReference type="InterPro" id="IPR023393">
    <property type="entry name" value="START-like_dom_sf"/>
</dbReference>
<organism evidence="3 4">
    <name type="scientific">Devosia nanyangense</name>
    <dbReference type="NCBI Taxonomy" id="1228055"/>
    <lineage>
        <taxon>Bacteria</taxon>
        <taxon>Pseudomonadati</taxon>
        <taxon>Pseudomonadota</taxon>
        <taxon>Alphaproteobacteria</taxon>
        <taxon>Hyphomicrobiales</taxon>
        <taxon>Devosiaceae</taxon>
        <taxon>Devosia</taxon>
    </lineage>
</organism>
<dbReference type="AlphaFoldDB" id="A0A933L4P2"/>
<evidence type="ECO:0000313" key="4">
    <source>
        <dbReference type="Proteomes" id="UP000782610"/>
    </source>
</evidence>
<dbReference type="Proteomes" id="UP000782610">
    <property type="component" value="Unassembled WGS sequence"/>
</dbReference>
<dbReference type="CDD" id="cd08899">
    <property type="entry name" value="SRPBCC_CalC_Aha1-like_6"/>
    <property type="match status" value="1"/>
</dbReference>
<proteinExistence type="inferred from homology"/>
<name>A0A933L4P2_9HYPH</name>
<reference evidence="3" key="1">
    <citation type="submission" date="2020-07" db="EMBL/GenBank/DDBJ databases">
        <title>Huge and variable diversity of episymbiotic CPR bacteria and DPANN archaea in groundwater ecosystems.</title>
        <authorList>
            <person name="He C.Y."/>
            <person name="Keren R."/>
            <person name="Whittaker M."/>
            <person name="Farag I.F."/>
            <person name="Doudna J."/>
            <person name="Cate J.H.D."/>
            <person name="Banfield J.F."/>
        </authorList>
    </citation>
    <scope>NUCLEOTIDE SEQUENCE</scope>
    <source>
        <strain evidence="3">NC_groundwater_1586_Pr3_B-0.1um_66_15</strain>
    </source>
</reference>
<dbReference type="Pfam" id="PF08327">
    <property type="entry name" value="AHSA1"/>
    <property type="match status" value="1"/>
</dbReference>
<protein>
    <submittedName>
        <fullName evidence="3">SRPBCC family protein</fullName>
    </submittedName>
</protein>
<evidence type="ECO:0000313" key="3">
    <source>
        <dbReference type="EMBL" id="MBI4923893.1"/>
    </source>
</evidence>
<dbReference type="SUPFAM" id="SSF55961">
    <property type="entry name" value="Bet v1-like"/>
    <property type="match status" value="1"/>
</dbReference>
<gene>
    <name evidence="3" type="ORF">HY834_19340</name>
</gene>
<evidence type="ECO:0000259" key="2">
    <source>
        <dbReference type="Pfam" id="PF08327"/>
    </source>
</evidence>
<comment type="caution">
    <text evidence="3">The sequence shown here is derived from an EMBL/GenBank/DDBJ whole genome shotgun (WGS) entry which is preliminary data.</text>
</comment>
<sequence length="169" mass="19036">MANAHVLGTFERRDDHIDVHFERHYPRPPETVWSALTEPARLADWMGVSHIEPRAGGRIDLMLDGPHPSTGRVVVWDPPHVLEFTWSNTHAPDSTIRYELARDGAGTRLVFTHQRMPYVHSALMLPGWHHLLARLESLLEGAGSPGPGWRAMQAIYVDHYQLSGVTLDA</sequence>
<comment type="similarity">
    <text evidence="1">Belongs to the AHA1 family.</text>
</comment>
<dbReference type="EMBL" id="JACRAF010000064">
    <property type="protein sequence ID" value="MBI4923893.1"/>
    <property type="molecule type" value="Genomic_DNA"/>
</dbReference>
<feature type="domain" description="Activator of Hsp90 ATPase homologue 1/2-like C-terminal" evidence="2">
    <location>
        <begin position="28"/>
        <end position="140"/>
    </location>
</feature>
<evidence type="ECO:0000256" key="1">
    <source>
        <dbReference type="ARBA" id="ARBA00006817"/>
    </source>
</evidence>